<dbReference type="Pfam" id="PF08238">
    <property type="entry name" value="Sel1"/>
    <property type="match status" value="28"/>
</dbReference>
<name>A0A8H7BLI2_9FUNG</name>
<dbReference type="SMART" id="SM00028">
    <property type="entry name" value="TPR"/>
    <property type="match status" value="4"/>
</dbReference>
<feature type="compositionally biased region" description="Polar residues" evidence="3">
    <location>
        <begin position="34"/>
        <end position="47"/>
    </location>
</feature>
<feature type="compositionally biased region" description="Polar residues" evidence="3">
    <location>
        <begin position="55"/>
        <end position="64"/>
    </location>
</feature>
<dbReference type="SUPFAM" id="SSF81901">
    <property type="entry name" value="HCP-like"/>
    <property type="match status" value="8"/>
</dbReference>
<dbReference type="Gene3D" id="1.25.40.10">
    <property type="entry name" value="Tetratricopeptide repeat domain"/>
    <property type="match status" value="8"/>
</dbReference>
<evidence type="ECO:0000256" key="3">
    <source>
        <dbReference type="SAM" id="MobiDB-lite"/>
    </source>
</evidence>
<dbReference type="GO" id="GO:0036503">
    <property type="term" value="P:ERAD pathway"/>
    <property type="evidence" value="ECO:0007669"/>
    <property type="project" value="TreeGrafter"/>
</dbReference>
<dbReference type="EMBL" id="JABAYA010000202">
    <property type="protein sequence ID" value="KAF7722301.1"/>
    <property type="molecule type" value="Genomic_DNA"/>
</dbReference>
<comment type="similarity">
    <text evidence="1">Belongs to the sel-1 family.</text>
</comment>
<comment type="caution">
    <text evidence="4">The sequence shown here is derived from an EMBL/GenBank/DDBJ whole genome shotgun (WGS) entry which is preliminary data.</text>
</comment>
<evidence type="ECO:0000313" key="4">
    <source>
        <dbReference type="EMBL" id="KAF7722301.1"/>
    </source>
</evidence>
<dbReference type="SMART" id="SM00671">
    <property type="entry name" value="SEL1"/>
    <property type="match status" value="28"/>
</dbReference>
<evidence type="ECO:0008006" key="6">
    <source>
        <dbReference type="Google" id="ProtNLM"/>
    </source>
</evidence>
<dbReference type="PANTHER" id="PTHR11102">
    <property type="entry name" value="SEL-1-LIKE PROTEIN"/>
    <property type="match status" value="1"/>
</dbReference>
<evidence type="ECO:0000313" key="5">
    <source>
        <dbReference type="Proteomes" id="UP000605846"/>
    </source>
</evidence>
<feature type="compositionally biased region" description="Basic residues" evidence="3">
    <location>
        <begin position="109"/>
        <end position="126"/>
    </location>
</feature>
<keyword evidence="2" id="KW-0175">Coiled coil</keyword>
<accession>A0A8H7BLI2</accession>
<feature type="region of interest" description="Disordered" evidence="3">
    <location>
        <begin position="34"/>
        <end position="128"/>
    </location>
</feature>
<dbReference type="GO" id="GO:0005789">
    <property type="term" value="C:endoplasmic reticulum membrane"/>
    <property type="evidence" value="ECO:0007669"/>
    <property type="project" value="TreeGrafter"/>
</dbReference>
<feature type="coiled-coil region" evidence="2">
    <location>
        <begin position="1266"/>
        <end position="1293"/>
    </location>
</feature>
<evidence type="ECO:0000256" key="2">
    <source>
        <dbReference type="SAM" id="Coils"/>
    </source>
</evidence>
<dbReference type="InterPro" id="IPR006597">
    <property type="entry name" value="Sel1-like"/>
</dbReference>
<dbReference type="OrthoDB" id="2242379at2759"/>
<protein>
    <recommendedName>
        <fullName evidence="6">HCP-like protein</fullName>
    </recommendedName>
</protein>
<organism evidence="4 5">
    <name type="scientific">Apophysomyces ossiformis</name>
    <dbReference type="NCBI Taxonomy" id="679940"/>
    <lineage>
        <taxon>Eukaryota</taxon>
        <taxon>Fungi</taxon>
        <taxon>Fungi incertae sedis</taxon>
        <taxon>Mucoromycota</taxon>
        <taxon>Mucoromycotina</taxon>
        <taxon>Mucoromycetes</taxon>
        <taxon>Mucorales</taxon>
        <taxon>Mucorineae</taxon>
        <taxon>Mucoraceae</taxon>
        <taxon>Apophysomyces</taxon>
    </lineage>
</organism>
<evidence type="ECO:0000256" key="1">
    <source>
        <dbReference type="ARBA" id="ARBA00038101"/>
    </source>
</evidence>
<dbReference type="InterPro" id="IPR019734">
    <property type="entry name" value="TPR_rpt"/>
</dbReference>
<gene>
    <name evidence="4" type="ORF">EC973_003452</name>
</gene>
<dbReference type="Proteomes" id="UP000605846">
    <property type="component" value="Unassembled WGS sequence"/>
</dbReference>
<keyword evidence="5" id="KW-1185">Reference proteome</keyword>
<dbReference type="InterPro" id="IPR050767">
    <property type="entry name" value="Sel1_AlgK"/>
</dbReference>
<reference evidence="4" key="1">
    <citation type="submission" date="2020-01" db="EMBL/GenBank/DDBJ databases">
        <title>Genome Sequencing of Three Apophysomyces-Like Fungal Strains Confirms a Novel Fungal Genus in the Mucoromycota with divergent Burkholderia-like Endosymbiotic Bacteria.</title>
        <authorList>
            <person name="Stajich J.E."/>
            <person name="Macias A.M."/>
            <person name="Carter-House D."/>
            <person name="Lovett B."/>
            <person name="Kasson L.R."/>
            <person name="Berry K."/>
            <person name="Grigoriev I."/>
            <person name="Chang Y."/>
            <person name="Spatafora J."/>
            <person name="Kasson M.T."/>
        </authorList>
    </citation>
    <scope>NUCLEOTIDE SEQUENCE</scope>
    <source>
        <strain evidence="4">NRRL A-21654</strain>
    </source>
</reference>
<proteinExistence type="inferred from homology"/>
<sequence>MGSNISRPTDELDESVLRPTAHLRKQNISINNISTVPQSYPNSQDNLAASADLSPPTSSYTNTDHPLDQNPILVDTNHHHDTNGQEQITDISNLNESAAAPSQETRTTPPRKRTRSRRVSQTRHSQRILSSISCATSDSGHSGWTWSGGLFSQVEPATSSSITTITDYSTISRRSMFCQEWPDDTLCAATAASARPPSISTSTTTLINDSKPDPLPNTAAAMHDDIDPNQTFESLVLSTEEDLISTNQITQQLKQYPDRAHVILENAFTKAEQLKNDQLRENLFCVVDDWSKKTDNPTFQMWIARCQIQGWGTSADPSTGFTTLKDLAQKGSWQAFYPLALCYLNGVAVPSVSSGNTSTATSPNTEGSLSYIQTVDKIDAYRWFKAAAEIECTEETRSIVARAQCRVASMLFKGDGVIEDAENALKWFLKSAENGDKYAQYMVSMHFEYGIVVEKDVTKAKEFLLKSAEQGFADAQAALGIHYVEQEQYSEGKLWLERAVQQNNRRALLKLGVMYEIAQGVVQSNDKAITYYRQAAMLGEPRAQYILGLHYRLGTLGLQQNYQEAGNYFSQSARAGYASSQRILGLMYVQGLLSEDETRNRSRNEKIALLWFRRAAAQGDVRALGLVGACYENGYGVPVNKEIALDCYRKAARIPGPSQNAAQFALGLLLHHMGRHRDALDWFIRASGAWATQDQSARPSYRLPSRSAALMVARYQLHGWAGITKDQKSAFRILETLAKQSDQDSHAHYWLAVCYEEGIPFVCEMDRSKAYHHYLVAANLGYADAEFQVALMLANGQGVALDRSKAFYWYERSAQKGNKTALYSLGLYYLKGLEHVQKDLTRARLYFEKAARLGVPAAMSAFASLCKLAFMSNFNDLTSAQKDDLDNQRELAVYWFQKAASLGDPVAQRELGILYDAGVGVIQSYERAFDFLQKASEQNDAQATLLLGNYYQNGLAVEKDLTRAIEIYHRASELGAPVAAFAAAQVHHTLSQYEQAYTQYTKAANDPRLANTRISRTSKFMVARYILSYVPLSENSANNVEAMTSTVGHDMTKKDAFHILHSLATEDHFGLAFFWLDDLADCYRQGNGVSANITEAMRWYTVAANEAGDIEAIMTLADIYEHGKGVEMDGSLAFRYYQQGAEYGHPEAQHKLGMAYWRGLYNTPINLGDAVIWFTRSAARKHAVSHWALGQMAMENGDHDVAIAWWQKSIELGDVPSMRSLARLLLQTSHDENEQSSRLGEAMELLADAVRKGDAEALMLLGQVHQVRAINRADSDKDELKDMEEEGDDLEAVKCQEEQELATRCFQQAAAMGNVESMYLAAESWHSQQQYAAALEFYNRAADRGHLLSRVMRARYYLSGLGGVQGNPEAAHKELLECAKEKDCTAVAFNTLGQCSELGLGTPQDDQLALKWYRRSADQTQDAEAMYRIGRLFSQGRVPHNEAHNDLAAMKWFQHAIEAADHAVAHYNLGVRLSRGVDDNEGRTLVSRDPVQALAHFRKAAEQGVVDAMIELGQILLSEEEETTVDEQREGFHWLERAAQSGSRLAQRELGKLHHSGRDLTDGTWLVAQDFESAYGYFCDAAQQKDKTATLFLGIYHEHGIHVPADLELAKEWYDIAVKLGLRQGGWWLAELALAQLLHQDTESRQEAYQLFEAAYEHAPAHQKTTPAIMLSRYRLHGWGSVPVQSREAAAELIRLAEGGETKVFLEVAQCYEFGVGVETDLAKAFEWYHRVIQTQDDNDLLDEEDHEDVTEALFRLSEFYRRGSVIPVNLEEAERLYRLAENQAHR</sequence>
<dbReference type="InterPro" id="IPR011990">
    <property type="entry name" value="TPR-like_helical_dom_sf"/>
</dbReference>
<dbReference type="PANTHER" id="PTHR11102:SF160">
    <property type="entry name" value="ERAD-ASSOCIATED E3 UBIQUITIN-PROTEIN LIGASE COMPONENT HRD3"/>
    <property type="match status" value="1"/>
</dbReference>
<feature type="compositionally biased region" description="Polar residues" evidence="3">
    <location>
        <begin position="84"/>
        <end position="104"/>
    </location>
</feature>